<dbReference type="Proteomes" id="UP000178912">
    <property type="component" value="Unassembled WGS sequence"/>
</dbReference>
<dbReference type="GO" id="GO:0005759">
    <property type="term" value="C:mitochondrial matrix"/>
    <property type="evidence" value="ECO:0007669"/>
    <property type="project" value="EnsemblFungi"/>
</dbReference>
<dbReference type="GO" id="GO:0032049">
    <property type="term" value="P:cardiolipin biosynthetic process"/>
    <property type="evidence" value="ECO:0007669"/>
    <property type="project" value="EnsemblFungi"/>
</dbReference>
<dbReference type="InterPro" id="IPR023214">
    <property type="entry name" value="HAD_sf"/>
</dbReference>
<dbReference type="InterPro" id="IPR010021">
    <property type="entry name" value="PGPP1/Gep4"/>
</dbReference>
<dbReference type="PANTHER" id="PTHR19288:SF25">
    <property type="entry name" value="PHOSPHATIDYLGLYCEROPHOSPHATASE GEP4, MITOCHONDRIAL"/>
    <property type="match status" value="1"/>
</dbReference>
<dbReference type="SUPFAM" id="SSF56784">
    <property type="entry name" value="HAD-like"/>
    <property type="match status" value="1"/>
</dbReference>
<organism evidence="1 2">
    <name type="scientific">Rhynchosporium agropyri</name>
    <dbReference type="NCBI Taxonomy" id="914238"/>
    <lineage>
        <taxon>Eukaryota</taxon>
        <taxon>Fungi</taxon>
        <taxon>Dikarya</taxon>
        <taxon>Ascomycota</taxon>
        <taxon>Pezizomycotina</taxon>
        <taxon>Leotiomycetes</taxon>
        <taxon>Helotiales</taxon>
        <taxon>Ploettnerulaceae</taxon>
        <taxon>Rhynchosporium</taxon>
    </lineage>
</organism>
<evidence type="ECO:0000313" key="1">
    <source>
        <dbReference type="EMBL" id="CZS95935.1"/>
    </source>
</evidence>
<evidence type="ECO:0000313" key="2">
    <source>
        <dbReference type="Proteomes" id="UP000178912"/>
    </source>
</evidence>
<dbReference type="FunFam" id="3.40.50.1000:FF:000165">
    <property type="entry name" value="HAD superfamily phosphatase"/>
    <property type="match status" value="1"/>
</dbReference>
<dbReference type="EMBL" id="FJUX01000024">
    <property type="protein sequence ID" value="CZS95935.1"/>
    <property type="molecule type" value="Genomic_DNA"/>
</dbReference>
<dbReference type="InterPro" id="IPR027706">
    <property type="entry name" value="PGP_Pase"/>
</dbReference>
<accession>A0A1E1KD28</accession>
<keyword evidence="2" id="KW-1185">Reference proteome</keyword>
<name>A0A1E1KD28_9HELO</name>
<dbReference type="AlphaFoldDB" id="A0A1E1KD28"/>
<dbReference type="GO" id="GO:0008962">
    <property type="term" value="F:phosphatidylglycerophosphatase activity"/>
    <property type="evidence" value="ECO:0007669"/>
    <property type="project" value="EnsemblFungi"/>
</dbReference>
<dbReference type="NCBIfam" id="TIGR01668">
    <property type="entry name" value="YqeG_hyp_ppase"/>
    <property type="match status" value="1"/>
</dbReference>
<protein>
    <submittedName>
        <fullName evidence="1">Related to Phosphatidylglycerophosphatase GEP4, mitochondrial</fullName>
    </submittedName>
</protein>
<dbReference type="Pfam" id="PF09419">
    <property type="entry name" value="PGP_phosphatase"/>
    <property type="match status" value="1"/>
</dbReference>
<sequence length="217" mass="24006">MDMNAFNVSATLNIFRLIGKPTLCLPHATISTFNQLPIPLNSAFGKYKNVDIRAVVLDKDNCFAIPHSNTIHGPYEDKFKRLREAYPGRRLLIVSNTSGASSIDPNGTLANSVTQATGVTVLFHSTKKPGCGPEVMEYFRQHPETGVTRPEHIAVVGDRLTTDVMMANMMGSYAVWVKNGVVPMEETSVFARLEQRFGNFLLNRGYEAPDPSSPFEK</sequence>
<dbReference type="InterPro" id="IPR036412">
    <property type="entry name" value="HAD-like_sf"/>
</dbReference>
<dbReference type="OrthoDB" id="198652at2759"/>
<reference evidence="2" key="1">
    <citation type="submission" date="2016-03" db="EMBL/GenBank/DDBJ databases">
        <authorList>
            <person name="Guldener U."/>
        </authorList>
    </citation>
    <scope>NUCLEOTIDE SEQUENCE [LARGE SCALE GENOMIC DNA]</scope>
    <source>
        <strain evidence="2">04CH-RAC-A.6.1</strain>
    </source>
</reference>
<proteinExistence type="predicted"/>
<dbReference type="PANTHER" id="PTHR19288">
    <property type="entry name" value="4-NITROPHENYLPHOSPHATASE-RELATED"/>
    <property type="match status" value="1"/>
</dbReference>
<dbReference type="GO" id="GO:0031314">
    <property type="term" value="C:extrinsic component of mitochondrial inner membrane"/>
    <property type="evidence" value="ECO:0007669"/>
    <property type="project" value="EnsemblFungi"/>
</dbReference>
<gene>
    <name evidence="1" type="ORF">RAG0_05406</name>
</gene>
<dbReference type="Gene3D" id="3.40.50.1000">
    <property type="entry name" value="HAD superfamily/HAD-like"/>
    <property type="match status" value="1"/>
</dbReference>